<accession>A0A812B2X5</accession>
<comment type="caution">
    <text evidence="1">The sequence shown here is derived from an EMBL/GenBank/DDBJ whole genome shotgun (WGS) entry which is preliminary data.</text>
</comment>
<organism evidence="1 2">
    <name type="scientific">Acanthosepion pharaonis</name>
    <name type="common">Pharaoh cuttlefish</name>
    <name type="synonym">Sepia pharaonis</name>
    <dbReference type="NCBI Taxonomy" id="158019"/>
    <lineage>
        <taxon>Eukaryota</taxon>
        <taxon>Metazoa</taxon>
        <taxon>Spiralia</taxon>
        <taxon>Lophotrochozoa</taxon>
        <taxon>Mollusca</taxon>
        <taxon>Cephalopoda</taxon>
        <taxon>Coleoidea</taxon>
        <taxon>Decapodiformes</taxon>
        <taxon>Sepiida</taxon>
        <taxon>Sepiina</taxon>
        <taxon>Sepiidae</taxon>
        <taxon>Acanthosepion</taxon>
    </lineage>
</organism>
<keyword evidence="2" id="KW-1185">Reference proteome</keyword>
<proteinExistence type="predicted"/>
<protein>
    <submittedName>
        <fullName evidence="1">Uncharacterized protein</fullName>
    </submittedName>
</protein>
<reference evidence="1" key="1">
    <citation type="submission" date="2021-01" db="EMBL/GenBank/DDBJ databases">
        <authorList>
            <person name="Li R."/>
            <person name="Bekaert M."/>
        </authorList>
    </citation>
    <scope>NUCLEOTIDE SEQUENCE</scope>
    <source>
        <strain evidence="1">Farmed</strain>
    </source>
</reference>
<sequence length="183" mass="20869">MTQAHGKIHKLLASNIYPQVILTLTRSLTHSLTHSLTQSFFLSLTNIFFHSLIRHIDLYIFEEWKRQYTGPTALSSASLTRDCSFLWRYQQETLRCQDSARNGSFPSFIFLSQHQTSPIPLPSGDTTHPDFASCSHFLLLHLDLSYPSSCHEKYTNANGRRPFAYPSVHHQLVSVSHVMSFGA</sequence>
<name>A0A812B2X5_ACAPH</name>
<dbReference type="EMBL" id="CAHIKZ030000324">
    <property type="protein sequence ID" value="CAE1168532.1"/>
    <property type="molecule type" value="Genomic_DNA"/>
</dbReference>
<dbReference type="Proteomes" id="UP000597762">
    <property type="component" value="Unassembled WGS sequence"/>
</dbReference>
<evidence type="ECO:0000313" key="1">
    <source>
        <dbReference type="EMBL" id="CAE1168532.1"/>
    </source>
</evidence>
<gene>
    <name evidence="1" type="ORF">SPHA_10083</name>
</gene>
<dbReference type="AlphaFoldDB" id="A0A812B2X5"/>
<evidence type="ECO:0000313" key="2">
    <source>
        <dbReference type="Proteomes" id="UP000597762"/>
    </source>
</evidence>